<dbReference type="CDD" id="cd11315">
    <property type="entry name" value="AmyAc_bac1_AmyA"/>
    <property type="match status" value="1"/>
</dbReference>
<comment type="catalytic activity">
    <reaction evidence="6">
        <text>Endohydrolysis of (1-&gt;4)-alpha-D-glucosidic linkages in polysaccharides containing three or more (1-&gt;4)-alpha-linked D-glucose units.</text>
        <dbReference type="EC" id="3.2.1.1"/>
    </reaction>
</comment>
<gene>
    <name evidence="8" type="primary">tam</name>
    <name evidence="8" type="ORF">VHP8226_02020</name>
</gene>
<evidence type="ECO:0000256" key="5">
    <source>
        <dbReference type="RuleBase" id="RU003615"/>
    </source>
</evidence>
<keyword evidence="3 6" id="KW-0119">Carbohydrate metabolism</keyword>
<dbReference type="InterPro" id="IPR006046">
    <property type="entry name" value="Alpha_amylase"/>
</dbReference>
<dbReference type="Pfam" id="PF00128">
    <property type="entry name" value="Alpha-amylase"/>
    <property type="match status" value="1"/>
</dbReference>
<dbReference type="PRINTS" id="PR00110">
    <property type="entry name" value="ALPHAAMYLASE"/>
</dbReference>
<comment type="similarity">
    <text evidence="1 5">Belongs to the glycosyl hydrolase 13 family.</text>
</comment>
<dbReference type="PANTHER" id="PTHR43447">
    <property type="entry name" value="ALPHA-AMYLASE"/>
    <property type="match status" value="1"/>
</dbReference>
<sequence length="455" mass="51631">MSGLHTCTGGANVILHAFDWKYADIAERAQQIHQLGYGSVLVSPAMTSAQNHEWWQRYQPQDYRVIDNALGNTTDFKRMVQALAHYDIWVYADVVFNHMANESGIRSDLNYPSQTIMAQYQSQPEHYQALTLFGDLSQPLFTEHDFVEAFGIEDWKDKWQVQNGRITGGASDPGLPTLKVNEHVIEQQRQYLKALKQIGVKGFRIDAAKHMTQEHIAQVWSDDIVDDIHIFGEIITDGGATEQEYEIFLQPYLEHTQLGAYDFPLFSTMYQAFTRRGSFKSLINPYCFGQALSNKRAITFAITHDIPNNEVFQSLIMREEDEWLAYAYILGRDGGVPLIYTDLDTSGIRSKEGSPRWQNAWKDPRMAKMIEFHNRTHGEPMQILKASSDILVIKRGNKGVLAINKSTRSHTIKLNLSASYCDLIQGNMICIDNKLKMGAKSASMLLAQTGSSPHK</sequence>
<dbReference type="InterPro" id="IPR006047">
    <property type="entry name" value="GH13_cat_dom"/>
</dbReference>
<feature type="domain" description="Glycosyl hydrolase family 13 catalytic" evidence="7">
    <location>
        <begin position="12"/>
        <end position="373"/>
    </location>
</feature>
<evidence type="ECO:0000256" key="3">
    <source>
        <dbReference type="ARBA" id="ARBA00023277"/>
    </source>
</evidence>
<dbReference type="EMBL" id="CAKLCM010000002">
    <property type="protein sequence ID" value="CAH0526650.1"/>
    <property type="molecule type" value="Genomic_DNA"/>
</dbReference>
<evidence type="ECO:0000313" key="9">
    <source>
        <dbReference type="Proteomes" id="UP000838160"/>
    </source>
</evidence>
<dbReference type="Gene3D" id="3.20.20.80">
    <property type="entry name" value="Glycosidases"/>
    <property type="match status" value="1"/>
</dbReference>
<keyword evidence="9" id="KW-1185">Reference proteome</keyword>
<dbReference type="EC" id="3.2.1.1" evidence="6"/>
<evidence type="ECO:0000259" key="7">
    <source>
        <dbReference type="SMART" id="SM00642"/>
    </source>
</evidence>
<evidence type="ECO:0000256" key="1">
    <source>
        <dbReference type="ARBA" id="ARBA00008061"/>
    </source>
</evidence>
<reference evidence="8" key="1">
    <citation type="submission" date="2021-12" db="EMBL/GenBank/DDBJ databases">
        <authorList>
            <person name="Rodrigo-Torres L."/>
            <person name="Arahal R. D."/>
            <person name="Lucena T."/>
        </authorList>
    </citation>
    <scope>NUCLEOTIDE SEQUENCE</scope>
    <source>
        <strain evidence="8">CECT 8226</strain>
    </source>
</reference>
<evidence type="ECO:0000256" key="4">
    <source>
        <dbReference type="ARBA" id="ARBA00023295"/>
    </source>
</evidence>
<organism evidence="8 9">
    <name type="scientific">Vibrio hippocampi</name>
    <dbReference type="NCBI Taxonomy" id="654686"/>
    <lineage>
        <taxon>Bacteria</taxon>
        <taxon>Pseudomonadati</taxon>
        <taxon>Pseudomonadota</taxon>
        <taxon>Gammaproteobacteria</taxon>
        <taxon>Vibrionales</taxon>
        <taxon>Vibrionaceae</taxon>
        <taxon>Vibrio</taxon>
    </lineage>
</organism>
<protein>
    <recommendedName>
        <fullName evidence="6">Alpha-amylase</fullName>
        <ecNumber evidence="6">3.2.1.1</ecNumber>
    </recommendedName>
</protein>
<comment type="caution">
    <text evidence="8">The sequence shown here is derived from an EMBL/GenBank/DDBJ whole genome shotgun (WGS) entry which is preliminary data.</text>
</comment>
<dbReference type="SUPFAM" id="SSF51445">
    <property type="entry name" value="(Trans)glycosidases"/>
    <property type="match status" value="1"/>
</dbReference>
<accession>A0ABN8DIR5</accession>
<evidence type="ECO:0000313" key="8">
    <source>
        <dbReference type="EMBL" id="CAH0526650.1"/>
    </source>
</evidence>
<evidence type="ECO:0000256" key="6">
    <source>
        <dbReference type="RuleBase" id="RU361134"/>
    </source>
</evidence>
<dbReference type="Proteomes" id="UP000838160">
    <property type="component" value="Unassembled WGS sequence"/>
</dbReference>
<dbReference type="GO" id="GO:0004556">
    <property type="term" value="F:alpha-amylase activity"/>
    <property type="evidence" value="ECO:0007669"/>
    <property type="project" value="UniProtKB-EC"/>
</dbReference>
<evidence type="ECO:0000256" key="2">
    <source>
        <dbReference type="ARBA" id="ARBA00022801"/>
    </source>
</evidence>
<proteinExistence type="inferred from homology"/>
<dbReference type="RefSeq" id="WP_237484909.1">
    <property type="nucleotide sequence ID" value="NZ_CAKLCM010000002.1"/>
</dbReference>
<dbReference type="SMART" id="SM00642">
    <property type="entry name" value="Aamy"/>
    <property type="match status" value="1"/>
</dbReference>
<name>A0ABN8DIR5_9VIBR</name>
<keyword evidence="4 6" id="KW-0326">Glycosidase</keyword>
<dbReference type="InterPro" id="IPR017853">
    <property type="entry name" value="GH"/>
</dbReference>
<keyword evidence="2 6" id="KW-0378">Hydrolase</keyword>